<reference evidence="3" key="1">
    <citation type="submission" date="2020-05" db="EMBL/GenBank/DDBJ databases">
        <title>Novel species in genus Nocardioides.</title>
        <authorList>
            <person name="Zhang G."/>
        </authorList>
    </citation>
    <scope>NUCLEOTIDE SEQUENCE [LARGE SCALE GENOMIC DNA]</scope>
    <source>
        <strain evidence="3">zg-1050</strain>
    </source>
</reference>
<dbReference type="InterPro" id="IPR043129">
    <property type="entry name" value="ATPase_NBD"/>
</dbReference>
<dbReference type="AlphaFoldDB" id="A0A6M8J328"/>
<evidence type="ECO:0000256" key="1">
    <source>
        <dbReference type="ARBA" id="ARBA00006479"/>
    </source>
</evidence>
<name>A0A6M8J328_9ACTN</name>
<dbReference type="RefSeq" id="WP_172165980.1">
    <property type="nucleotide sequence ID" value="NZ_CP053716.1"/>
</dbReference>
<keyword evidence="3" id="KW-1185">Reference proteome</keyword>
<dbReference type="KEGG" id="bwa:HLV38_07105"/>
<accession>A0A6M8J328</accession>
<dbReference type="Proteomes" id="UP000503297">
    <property type="component" value="Chromosome"/>
</dbReference>
<gene>
    <name evidence="2" type="ORF">HLV38_07105</name>
</gene>
<dbReference type="Pfam" id="PF00480">
    <property type="entry name" value="ROK"/>
    <property type="match status" value="1"/>
</dbReference>
<dbReference type="PANTHER" id="PTHR18964:SF149">
    <property type="entry name" value="BIFUNCTIONAL UDP-N-ACETYLGLUCOSAMINE 2-EPIMERASE_N-ACETYLMANNOSAMINE KINASE"/>
    <property type="match status" value="1"/>
</dbReference>
<sequence length="334" mass="34397">MPLMRGFFSYPFSVVAVDVGGTKIAGAIVRYDDPDARPRVEGATSVPSEPERGGDAVLASMTHVVAQLMEAAPTPLAGIGCATAGVVSPRTGDIAYANGIMPGWTGQPVARHLAKRFGVQATNMSDVHAHALGEARFGAATDLESCLLVGIGTGLGGAYILKGNVIRGFNGVAGHLGHSLHHQAGNLECACGAHGHAESITSGTALVQRYQQVRPGDPIDRTCMGDEVARRAYAGEQRACETLSFCGEALGQAIGSWCNILDPQAVVLSGTVVNAGPLWREAIDRGFAQQALEPLKSTPIVEGQLGSAAPLVGAAENLLDALALSFDPVALAGE</sequence>
<proteinExistence type="inferred from homology"/>
<dbReference type="SUPFAM" id="SSF53067">
    <property type="entry name" value="Actin-like ATPase domain"/>
    <property type="match status" value="1"/>
</dbReference>
<organism evidence="2 3">
    <name type="scientific">Berryella wangjianweii</name>
    <dbReference type="NCBI Taxonomy" id="2734634"/>
    <lineage>
        <taxon>Bacteria</taxon>
        <taxon>Bacillati</taxon>
        <taxon>Actinomycetota</taxon>
        <taxon>Coriobacteriia</taxon>
        <taxon>Eggerthellales</taxon>
        <taxon>Eggerthellaceae</taxon>
        <taxon>Berryella</taxon>
    </lineage>
</organism>
<protein>
    <submittedName>
        <fullName evidence="2">ROK family protein</fullName>
    </submittedName>
</protein>
<evidence type="ECO:0000313" key="2">
    <source>
        <dbReference type="EMBL" id="QKF07894.1"/>
    </source>
</evidence>
<dbReference type="EMBL" id="CP053716">
    <property type="protein sequence ID" value="QKF07894.1"/>
    <property type="molecule type" value="Genomic_DNA"/>
</dbReference>
<comment type="similarity">
    <text evidence="1">Belongs to the ROK (NagC/XylR) family.</text>
</comment>
<dbReference type="InterPro" id="IPR000600">
    <property type="entry name" value="ROK"/>
</dbReference>
<dbReference type="PANTHER" id="PTHR18964">
    <property type="entry name" value="ROK (REPRESSOR, ORF, KINASE) FAMILY"/>
    <property type="match status" value="1"/>
</dbReference>
<evidence type="ECO:0000313" key="3">
    <source>
        <dbReference type="Proteomes" id="UP000503297"/>
    </source>
</evidence>
<dbReference type="Gene3D" id="3.30.420.40">
    <property type="match status" value="2"/>
</dbReference>